<dbReference type="InterPro" id="IPR018163">
    <property type="entry name" value="Thr/Ala-tRNA-synth_IIc_edit"/>
</dbReference>
<dbReference type="Gene3D" id="3.10.310.40">
    <property type="match status" value="1"/>
</dbReference>
<evidence type="ECO:0000256" key="5">
    <source>
        <dbReference type="ARBA" id="ARBA00022598"/>
    </source>
</evidence>
<gene>
    <name evidence="13" type="ORF">S12H4_06304</name>
</gene>
<evidence type="ECO:0000256" key="2">
    <source>
        <dbReference type="ARBA" id="ARBA00013168"/>
    </source>
</evidence>
<accession>X1S000</accession>
<name>X1S000_9ZZZZ</name>
<evidence type="ECO:0000256" key="3">
    <source>
        <dbReference type="ARBA" id="ARBA00017959"/>
    </source>
</evidence>
<evidence type="ECO:0000259" key="12">
    <source>
        <dbReference type="PROSITE" id="PS50860"/>
    </source>
</evidence>
<proteinExistence type="inferred from homology"/>
<feature type="domain" description="Alanyl-transfer RNA synthetases family profile" evidence="12">
    <location>
        <begin position="1"/>
        <end position="150"/>
    </location>
</feature>
<protein>
    <recommendedName>
        <fullName evidence="3">Alanine--tRNA ligase</fullName>
        <ecNumber evidence="2">6.1.1.7</ecNumber>
    </recommendedName>
</protein>
<evidence type="ECO:0000256" key="1">
    <source>
        <dbReference type="ARBA" id="ARBA00008226"/>
    </source>
</evidence>
<evidence type="ECO:0000256" key="4">
    <source>
        <dbReference type="ARBA" id="ARBA00022555"/>
    </source>
</evidence>
<keyword evidence="10" id="KW-0030">Aminoacyl-tRNA synthetase</keyword>
<dbReference type="InterPro" id="IPR003156">
    <property type="entry name" value="DHHA1_dom"/>
</dbReference>
<keyword evidence="6" id="KW-0547">Nucleotide-binding</keyword>
<dbReference type="GO" id="GO:0000049">
    <property type="term" value="F:tRNA binding"/>
    <property type="evidence" value="ECO:0007669"/>
    <property type="project" value="UniProtKB-KW"/>
</dbReference>
<reference evidence="13" key="1">
    <citation type="journal article" date="2014" name="Front. Microbiol.">
        <title>High frequency of phylogenetically diverse reductive dehalogenase-homologous genes in deep subseafloor sedimentary metagenomes.</title>
        <authorList>
            <person name="Kawai M."/>
            <person name="Futagami T."/>
            <person name="Toyoda A."/>
            <person name="Takaki Y."/>
            <person name="Nishi S."/>
            <person name="Hori S."/>
            <person name="Arai W."/>
            <person name="Tsubouchi T."/>
            <person name="Morono Y."/>
            <person name="Uchiyama I."/>
            <person name="Ito T."/>
            <person name="Fujiyama A."/>
            <person name="Inagaki F."/>
            <person name="Takami H."/>
        </authorList>
    </citation>
    <scope>NUCLEOTIDE SEQUENCE</scope>
    <source>
        <strain evidence="13">Expedition CK06-06</strain>
    </source>
</reference>
<feature type="coiled-coil region" evidence="11">
    <location>
        <begin position="166"/>
        <end position="200"/>
    </location>
</feature>
<dbReference type="PROSITE" id="PS50860">
    <property type="entry name" value="AA_TRNA_LIGASE_II_ALA"/>
    <property type="match status" value="1"/>
</dbReference>
<dbReference type="Pfam" id="PF07973">
    <property type="entry name" value="tRNA_SAD"/>
    <property type="match status" value="1"/>
</dbReference>
<dbReference type="InterPro" id="IPR012947">
    <property type="entry name" value="tRNA_SAD"/>
</dbReference>
<dbReference type="SMART" id="SM00863">
    <property type="entry name" value="tRNA_SAD"/>
    <property type="match status" value="1"/>
</dbReference>
<feature type="non-terminal residue" evidence="13">
    <location>
        <position position="1"/>
    </location>
</feature>
<dbReference type="EMBL" id="BARW01002197">
    <property type="protein sequence ID" value="GAI68790.1"/>
    <property type="molecule type" value="Genomic_DNA"/>
</dbReference>
<dbReference type="Pfam" id="PF02272">
    <property type="entry name" value="DHHA1"/>
    <property type="match status" value="1"/>
</dbReference>
<keyword evidence="5" id="KW-0436">Ligase</keyword>
<dbReference type="PANTHER" id="PTHR11777:SF9">
    <property type="entry name" value="ALANINE--TRNA LIGASE, CYTOPLASMIC"/>
    <property type="match status" value="1"/>
</dbReference>
<keyword evidence="7" id="KW-0067">ATP-binding</keyword>
<evidence type="ECO:0000256" key="9">
    <source>
        <dbReference type="ARBA" id="ARBA00022917"/>
    </source>
</evidence>
<sequence>RNHTATHLLQVALRQVLGEHVQQRGSLVAPDRFRFDFSHLTAMTKEELRETQHIVNAKIRQNLAVYSEDIPYKKAIDEGAIALFDEKYGEVVRVVKIGEPAVSAELCGGTHVTSTGEIGFFQIIGESSIGAGLRRIEAVTGREAETFIDKHFSSLEKIAQSLGTSSDEAQDKASSLVTELDKERRQRQALERELSKKVAESLLGQVEVVKGVKVLAVRVPSLPMQSLREMCDLLREQLKSAVIVLGTVYEDKPAFIAAVTPDLVARGYNAGEIVKQVARVTGGSGGGSARLGQAGGKDRDKIDEALRLVKSLII</sequence>
<dbReference type="GO" id="GO:0004813">
    <property type="term" value="F:alanine-tRNA ligase activity"/>
    <property type="evidence" value="ECO:0007669"/>
    <property type="project" value="UniProtKB-EC"/>
</dbReference>
<evidence type="ECO:0000256" key="7">
    <source>
        <dbReference type="ARBA" id="ARBA00022840"/>
    </source>
</evidence>
<dbReference type="GO" id="GO:0002161">
    <property type="term" value="F:aminoacyl-tRNA deacylase activity"/>
    <property type="evidence" value="ECO:0007669"/>
    <property type="project" value="TreeGrafter"/>
</dbReference>
<evidence type="ECO:0000256" key="6">
    <source>
        <dbReference type="ARBA" id="ARBA00022741"/>
    </source>
</evidence>
<dbReference type="Gene3D" id="3.30.54.20">
    <property type="match status" value="1"/>
</dbReference>
<keyword evidence="11" id="KW-0175">Coiled coil</keyword>
<dbReference type="Gene3D" id="3.30.980.10">
    <property type="entry name" value="Threonyl-trna Synthetase, Chain A, domain 2"/>
    <property type="match status" value="1"/>
</dbReference>
<evidence type="ECO:0000256" key="10">
    <source>
        <dbReference type="ARBA" id="ARBA00023146"/>
    </source>
</evidence>
<dbReference type="GO" id="GO:0005829">
    <property type="term" value="C:cytosol"/>
    <property type="evidence" value="ECO:0007669"/>
    <property type="project" value="TreeGrafter"/>
</dbReference>
<dbReference type="InterPro" id="IPR018165">
    <property type="entry name" value="Ala-tRNA-synth_IIc_core"/>
</dbReference>
<evidence type="ECO:0000313" key="13">
    <source>
        <dbReference type="EMBL" id="GAI68790.1"/>
    </source>
</evidence>
<dbReference type="FunFam" id="3.30.980.10:FF:000004">
    <property type="entry name" value="Alanine--tRNA ligase, cytoplasmic"/>
    <property type="match status" value="1"/>
</dbReference>
<comment type="caution">
    <text evidence="13">The sequence shown here is derived from an EMBL/GenBank/DDBJ whole genome shotgun (WGS) entry which is preliminary data.</text>
</comment>
<evidence type="ECO:0000256" key="11">
    <source>
        <dbReference type="SAM" id="Coils"/>
    </source>
</evidence>
<dbReference type="AlphaFoldDB" id="X1S000"/>
<comment type="similarity">
    <text evidence="1">Belongs to the class-II aminoacyl-tRNA synthetase family.</text>
</comment>
<keyword evidence="4" id="KW-0820">tRNA-binding</keyword>
<organism evidence="13">
    <name type="scientific">marine sediment metagenome</name>
    <dbReference type="NCBI Taxonomy" id="412755"/>
    <lineage>
        <taxon>unclassified sequences</taxon>
        <taxon>metagenomes</taxon>
        <taxon>ecological metagenomes</taxon>
    </lineage>
</organism>
<dbReference type="GO" id="GO:0005524">
    <property type="term" value="F:ATP binding"/>
    <property type="evidence" value="ECO:0007669"/>
    <property type="project" value="UniProtKB-KW"/>
</dbReference>
<dbReference type="InterPro" id="IPR050058">
    <property type="entry name" value="Ala-tRNA_ligase"/>
</dbReference>
<evidence type="ECO:0000256" key="8">
    <source>
        <dbReference type="ARBA" id="ARBA00022884"/>
    </source>
</evidence>
<dbReference type="FunFam" id="3.10.310.40:FF:000001">
    <property type="entry name" value="Alanine--tRNA ligase"/>
    <property type="match status" value="1"/>
</dbReference>
<keyword evidence="9" id="KW-0648">Protein biosynthesis</keyword>
<dbReference type="EC" id="6.1.1.7" evidence="2"/>
<dbReference type="PANTHER" id="PTHR11777">
    <property type="entry name" value="ALANYL-TRNA SYNTHETASE"/>
    <property type="match status" value="1"/>
</dbReference>
<dbReference type="SUPFAM" id="SSF55186">
    <property type="entry name" value="ThrRS/AlaRS common domain"/>
    <property type="match status" value="1"/>
</dbReference>
<keyword evidence="8" id="KW-0694">RNA-binding</keyword>
<dbReference type="GO" id="GO:0006419">
    <property type="term" value="P:alanyl-tRNA aminoacylation"/>
    <property type="evidence" value="ECO:0007669"/>
    <property type="project" value="InterPro"/>
</dbReference>